<proteinExistence type="predicted"/>
<feature type="chain" id="PRO_5003686535" evidence="1">
    <location>
        <begin position="18"/>
        <end position="192"/>
    </location>
</feature>
<protein>
    <submittedName>
        <fullName evidence="2">Uncharacterized protein</fullName>
    </submittedName>
</protein>
<dbReference type="KEGG" id="tpx:Turpa_2259"/>
<feature type="signal peptide" evidence="1">
    <location>
        <begin position="1"/>
        <end position="17"/>
    </location>
</feature>
<evidence type="ECO:0000256" key="1">
    <source>
        <dbReference type="SAM" id="SignalP"/>
    </source>
</evidence>
<organism evidence="2 3">
    <name type="scientific">Turneriella parva (strain ATCC BAA-1111 / DSM 21527 / NCTC 11395 / H)</name>
    <name type="common">Leptospira parva</name>
    <dbReference type="NCBI Taxonomy" id="869212"/>
    <lineage>
        <taxon>Bacteria</taxon>
        <taxon>Pseudomonadati</taxon>
        <taxon>Spirochaetota</taxon>
        <taxon>Spirochaetia</taxon>
        <taxon>Leptospirales</taxon>
        <taxon>Leptospiraceae</taxon>
        <taxon>Turneriella</taxon>
    </lineage>
</organism>
<gene>
    <name evidence="2" type="ordered locus">Turpa_2259</name>
</gene>
<keyword evidence="3" id="KW-1185">Reference proteome</keyword>
<reference evidence="2 3" key="1">
    <citation type="submission" date="2012-06" db="EMBL/GenBank/DDBJ databases">
        <title>The complete chromosome of genome of Turneriella parva DSM 21527.</title>
        <authorList>
            <consortium name="US DOE Joint Genome Institute (JGI-PGF)"/>
            <person name="Lucas S."/>
            <person name="Han J."/>
            <person name="Lapidus A."/>
            <person name="Bruce D."/>
            <person name="Goodwin L."/>
            <person name="Pitluck S."/>
            <person name="Peters L."/>
            <person name="Kyrpides N."/>
            <person name="Mavromatis K."/>
            <person name="Ivanova N."/>
            <person name="Mikhailova N."/>
            <person name="Chertkov O."/>
            <person name="Detter J.C."/>
            <person name="Tapia R."/>
            <person name="Han C."/>
            <person name="Land M."/>
            <person name="Hauser L."/>
            <person name="Markowitz V."/>
            <person name="Cheng J.-F."/>
            <person name="Hugenholtz P."/>
            <person name="Woyke T."/>
            <person name="Wu D."/>
            <person name="Gronow S."/>
            <person name="Wellnitz S."/>
            <person name="Brambilla E."/>
            <person name="Klenk H.-P."/>
            <person name="Eisen J.A."/>
        </authorList>
    </citation>
    <scope>NUCLEOTIDE SEQUENCE [LARGE SCALE GENOMIC DNA]</scope>
    <source>
        <strain evidence="3">ATCC BAA-1111 / DSM 21527 / NCTC 11395 / H</strain>
    </source>
</reference>
<dbReference type="EMBL" id="CP002959">
    <property type="protein sequence ID" value="AFM12904.1"/>
    <property type="molecule type" value="Genomic_DNA"/>
</dbReference>
<evidence type="ECO:0000313" key="2">
    <source>
        <dbReference type="EMBL" id="AFM12904.1"/>
    </source>
</evidence>
<sequence>MKVIFLFVPLAFSGLLAAEPDSSAVERLRRQYGCSSLRAATLVAERSPGRPALYACYRGRELAHQKLSYIEISDESAREFMTLESFAARFAPFNDGAAATALAMAFTNAEPALGAVDGALFSRVAPPGNTPAVAPSGAGHRVRLYEYAPQQGHCEVPGYYEIVVQTWPDGLKRQIRKVKVYERSDKQQICVD</sequence>
<dbReference type="Proteomes" id="UP000006048">
    <property type="component" value="Chromosome"/>
</dbReference>
<name>I4B6J7_TURPD</name>
<keyword evidence="1" id="KW-0732">Signal</keyword>
<evidence type="ECO:0000313" key="3">
    <source>
        <dbReference type="Proteomes" id="UP000006048"/>
    </source>
</evidence>
<accession>I4B6J7</accession>
<dbReference type="AlphaFoldDB" id="I4B6J7"/>
<dbReference type="HOGENOM" id="CLU_1414638_0_0_12"/>